<accession>A0A812ZQJ9</accession>
<keyword evidence="3" id="KW-1185">Reference proteome</keyword>
<feature type="transmembrane region" description="Helical" evidence="1">
    <location>
        <begin position="204"/>
        <end position="224"/>
    </location>
</feature>
<protein>
    <submittedName>
        <fullName evidence="2">Uncharacterized protein</fullName>
    </submittedName>
</protein>
<organism evidence="2 3">
    <name type="scientific">Symbiodinium necroappetens</name>
    <dbReference type="NCBI Taxonomy" id="1628268"/>
    <lineage>
        <taxon>Eukaryota</taxon>
        <taxon>Sar</taxon>
        <taxon>Alveolata</taxon>
        <taxon>Dinophyceae</taxon>
        <taxon>Suessiales</taxon>
        <taxon>Symbiodiniaceae</taxon>
        <taxon>Symbiodinium</taxon>
    </lineage>
</organism>
<evidence type="ECO:0000256" key="1">
    <source>
        <dbReference type="SAM" id="Phobius"/>
    </source>
</evidence>
<name>A0A812ZQJ9_9DINO</name>
<comment type="caution">
    <text evidence="2">The sequence shown here is derived from an EMBL/GenBank/DDBJ whole genome shotgun (WGS) entry which is preliminary data.</text>
</comment>
<dbReference type="OrthoDB" id="422789at2759"/>
<evidence type="ECO:0000313" key="3">
    <source>
        <dbReference type="Proteomes" id="UP000601435"/>
    </source>
</evidence>
<dbReference type="EMBL" id="CAJNJA010049120">
    <property type="protein sequence ID" value="CAE7835713.1"/>
    <property type="molecule type" value="Genomic_DNA"/>
</dbReference>
<proteinExistence type="predicted"/>
<feature type="non-terminal residue" evidence="2">
    <location>
        <position position="1"/>
    </location>
</feature>
<feature type="transmembrane region" description="Helical" evidence="1">
    <location>
        <begin position="403"/>
        <end position="425"/>
    </location>
</feature>
<dbReference type="Proteomes" id="UP000601435">
    <property type="component" value="Unassembled WGS sequence"/>
</dbReference>
<keyword evidence="1" id="KW-0472">Membrane</keyword>
<keyword evidence="1" id="KW-1133">Transmembrane helix</keyword>
<dbReference type="AlphaFoldDB" id="A0A812ZQJ9"/>
<reference evidence="2" key="1">
    <citation type="submission" date="2021-02" db="EMBL/GenBank/DDBJ databases">
        <authorList>
            <person name="Dougan E. K."/>
            <person name="Rhodes N."/>
            <person name="Thang M."/>
            <person name="Chan C."/>
        </authorList>
    </citation>
    <scope>NUCLEOTIDE SEQUENCE</scope>
</reference>
<feature type="transmembrane region" description="Helical" evidence="1">
    <location>
        <begin position="437"/>
        <end position="454"/>
    </location>
</feature>
<keyword evidence="1" id="KW-0812">Transmembrane</keyword>
<feature type="transmembrane region" description="Helical" evidence="1">
    <location>
        <begin position="107"/>
        <end position="127"/>
    </location>
</feature>
<evidence type="ECO:0000313" key="2">
    <source>
        <dbReference type="EMBL" id="CAE7835713.1"/>
    </source>
</evidence>
<gene>
    <name evidence="2" type="ORF">SNEC2469_LOCUS25114</name>
</gene>
<feature type="transmembrane region" description="Helical" evidence="1">
    <location>
        <begin position="263"/>
        <end position="285"/>
    </location>
</feature>
<sequence>MQRLKARADDLYQKGVFRAASSRVVLSGLGQVFETRSAPDFRSTTPVKDVDVFISHSWSAGRWEKYLALCYFLNLGRIEGKGYYKAAAASALLSEALMLVFPDMSIHLMFLVLLDLPVVAFFLVFFFGQHLTCGIWGPRFWVDRLCVDQTDETTKAEGIAGLPTIVANSCELLVLWDKSYYERLWCNFELSIFFKGKGLKNLRLVPLWLAPWLLTTMLLSYVSARLVAVFTESEPSFGVNDTSKLSGVAGSALLFGLKRFCGYAAASQAYVFFCLPPIMVGIVSFQKKLDGHRDMLESMKSFDVLNAKCSVENDRAVIEAQVAELFDGLEDPIITVPIEVKSGEDERQELIDLSLSFSARLAVRSVTGFANHEDCLEEFNKYVQGPMRAAVVEDLGDVTDIPYAVCLLAMFPWILSFAPVSWAGRPSLHALGYQSDFEYFFVVLIEFLFFMLMYP</sequence>